<dbReference type="KEGG" id="smy:BJP26_18540"/>
<feature type="region of interest" description="Disordered" evidence="1">
    <location>
        <begin position="361"/>
        <end position="414"/>
    </location>
</feature>
<comment type="caution">
    <text evidence="2">The sequence shown here is derived from an EMBL/GenBank/DDBJ whole genome shotgun (WGS) entry which is preliminary data.</text>
</comment>
<dbReference type="Pfam" id="PF13481">
    <property type="entry name" value="AAA_25"/>
    <property type="match status" value="1"/>
</dbReference>
<feature type="region of interest" description="Disordered" evidence="1">
    <location>
        <begin position="1"/>
        <end position="39"/>
    </location>
</feature>
<evidence type="ECO:0000256" key="1">
    <source>
        <dbReference type="SAM" id="MobiDB-lite"/>
    </source>
</evidence>
<dbReference type="RefSeq" id="WP_062126766.1">
    <property type="nucleotide sequence ID" value="NZ_CP017578.1"/>
</dbReference>
<dbReference type="Proteomes" id="UP000078460">
    <property type="component" value="Unassembled WGS sequence"/>
</dbReference>
<protein>
    <submittedName>
        <fullName evidence="2">Uncharacterized protein</fullName>
    </submittedName>
</protein>
<dbReference type="AlphaFoldDB" id="A0A175Y4T1"/>
<proteinExistence type="predicted"/>
<dbReference type="Gene3D" id="3.40.50.300">
    <property type="entry name" value="P-loop containing nucleotide triphosphate hydrolases"/>
    <property type="match status" value="1"/>
</dbReference>
<reference evidence="2" key="1">
    <citation type="submission" date="2016-03" db="EMBL/GenBank/DDBJ databases">
        <title>Sphingomonas melonis TY, whole genome shotgun sequencing.</title>
        <authorList>
            <person name="Wang H."/>
            <person name="Zhu P."/>
        </authorList>
    </citation>
    <scope>NUCLEOTIDE SEQUENCE [LARGE SCALE GENOMIC DNA]</scope>
    <source>
        <strain evidence="2">TY</strain>
    </source>
</reference>
<dbReference type="OrthoDB" id="7560879at2"/>
<accession>A0A175Y4T1</accession>
<evidence type="ECO:0000313" key="3">
    <source>
        <dbReference type="Proteomes" id="UP000078460"/>
    </source>
</evidence>
<evidence type="ECO:0000313" key="2">
    <source>
        <dbReference type="EMBL" id="KZB95792.1"/>
    </source>
</evidence>
<organism evidence="2 3">
    <name type="scientific">Sphingomonas melonis TY</name>
    <dbReference type="NCBI Taxonomy" id="621456"/>
    <lineage>
        <taxon>Bacteria</taxon>
        <taxon>Pseudomonadati</taxon>
        <taxon>Pseudomonadota</taxon>
        <taxon>Alphaproteobacteria</taxon>
        <taxon>Sphingomonadales</taxon>
        <taxon>Sphingomonadaceae</taxon>
        <taxon>Sphingomonas</taxon>
    </lineage>
</organism>
<dbReference type="InterPro" id="IPR027417">
    <property type="entry name" value="P-loop_NTPase"/>
</dbReference>
<feature type="compositionally biased region" description="Low complexity" evidence="1">
    <location>
        <begin position="370"/>
        <end position="382"/>
    </location>
</feature>
<keyword evidence="3" id="KW-1185">Reference proteome</keyword>
<sequence length="499" mass="55914">MDARPRFEGEPYGFNAPGISNGSSALSEPVSPDWDSQPHTDRWLADRQFADGDPKDDYLIQGWLARTGTSVWFGAGSTGKTQLMLWMVAMLASLPEDRPEQIWLGSRIHDTGHVLVLTAEDTREQIVGRLRDVVKHALRQDDAARLRTCGRIHIMPFLSMGETEFRHPNPSLFHQPPKEREWETSPVMLEVRRYIRDWNLAHDDPRERIIGVVMDSATSMSGFDSLDAQATTNFFFYLGRLCEAHGIFWAIIGHTPKTTTMTSKTYRATAPSRLRGVAMWTTAPRLTVEVRLSQSWREGRKYRQERQEYLDWLPGEWHPENLIVVYVAKANLKHAYRDERYLARQRHGAFVDVTNMPEDALADGSLDGWEPAGGPEPAPAGEKSTHSARGASPSRTSRGSFRRGRPPLDPSTYSPGTALVRELLISAIGVGRDGRVSANALMTMISTMSPADPRGSLVRSASGGGKLPARVGAINWHLDRLAEDGMLERRGRRFHLLSK</sequence>
<dbReference type="SUPFAM" id="SSF52540">
    <property type="entry name" value="P-loop containing nucleoside triphosphate hydrolases"/>
    <property type="match status" value="1"/>
</dbReference>
<gene>
    <name evidence="2" type="ORF">AVM11_16475</name>
</gene>
<dbReference type="EMBL" id="LQCK02000011">
    <property type="protein sequence ID" value="KZB95792.1"/>
    <property type="molecule type" value="Genomic_DNA"/>
</dbReference>
<name>A0A175Y4T1_9SPHN</name>